<dbReference type="AlphaFoldDB" id="A0A8J3FQ74"/>
<proteinExistence type="predicted"/>
<protein>
    <submittedName>
        <fullName evidence="2">Uncharacterized protein</fullName>
    </submittedName>
</protein>
<dbReference type="EMBL" id="BMMX01000013">
    <property type="protein sequence ID" value="GGK95844.1"/>
    <property type="molecule type" value="Genomic_DNA"/>
</dbReference>
<sequence>MAQKVHNGFGHGISPSMRGVGQSRGDEPARAARGTGRVPTKEKSRRVRAVIPTLRSVAAGYDNVDAAAAERMRNTR</sequence>
<reference evidence="2" key="2">
    <citation type="submission" date="2020-09" db="EMBL/GenBank/DDBJ databases">
        <authorList>
            <person name="Sun Q."/>
            <person name="Zhou Y."/>
        </authorList>
    </citation>
    <scope>NUCLEOTIDE SEQUENCE</scope>
    <source>
        <strain evidence="2">CGMCC 4.7299</strain>
    </source>
</reference>
<name>A0A8J3FQ74_9ACTN</name>
<comment type="caution">
    <text evidence="2">The sequence shown here is derived from an EMBL/GenBank/DDBJ whole genome shotgun (WGS) entry which is preliminary data.</text>
</comment>
<reference evidence="2" key="1">
    <citation type="journal article" date="2014" name="Int. J. Syst. Evol. Microbiol.">
        <title>Complete genome sequence of Corynebacterium casei LMG S-19264T (=DSM 44701T), isolated from a smear-ripened cheese.</title>
        <authorList>
            <consortium name="US DOE Joint Genome Institute (JGI-PGF)"/>
            <person name="Walter F."/>
            <person name="Albersmeier A."/>
            <person name="Kalinowski J."/>
            <person name="Ruckert C."/>
        </authorList>
    </citation>
    <scope>NUCLEOTIDE SEQUENCE</scope>
    <source>
        <strain evidence="2">CGMCC 4.7299</strain>
    </source>
</reference>
<feature type="region of interest" description="Disordered" evidence="1">
    <location>
        <begin position="1"/>
        <end position="47"/>
    </location>
</feature>
<keyword evidence="3" id="KW-1185">Reference proteome</keyword>
<organism evidence="2 3">
    <name type="scientific">Mangrovihabitans endophyticus</name>
    <dbReference type="NCBI Taxonomy" id="1751298"/>
    <lineage>
        <taxon>Bacteria</taxon>
        <taxon>Bacillati</taxon>
        <taxon>Actinomycetota</taxon>
        <taxon>Actinomycetes</taxon>
        <taxon>Micromonosporales</taxon>
        <taxon>Micromonosporaceae</taxon>
        <taxon>Mangrovihabitans</taxon>
    </lineage>
</organism>
<evidence type="ECO:0000256" key="1">
    <source>
        <dbReference type="SAM" id="MobiDB-lite"/>
    </source>
</evidence>
<gene>
    <name evidence="2" type="ORF">GCM10012284_32500</name>
</gene>
<evidence type="ECO:0000313" key="3">
    <source>
        <dbReference type="Proteomes" id="UP000656042"/>
    </source>
</evidence>
<accession>A0A8J3FQ74</accession>
<evidence type="ECO:0000313" key="2">
    <source>
        <dbReference type="EMBL" id="GGK95844.1"/>
    </source>
</evidence>
<dbReference type="Proteomes" id="UP000656042">
    <property type="component" value="Unassembled WGS sequence"/>
</dbReference>